<sequence>MNINMKDKKREEAILLSLRRCDYLTREQLQKMHNLGQTRNAQRILYSMSEYVSSFTDEKKKIYYLNAEGRERVQAEKVRKKTAMVTHYLMRNDLFIIKGRPSTWENEVKIELPGTKTSIIADAAYTFNKIHCFVEVDYKQSMRKNAAKIKKYQQLSTINPQFNLIWVTTTHYRKNKIESLCAELNYKAYLWEDLK</sequence>
<keyword evidence="2" id="KW-1185">Reference proteome</keyword>
<organism evidence="1 2">
    <name type="scientific">Sporosarcina globispora</name>
    <name type="common">Bacillus globisporus</name>
    <dbReference type="NCBI Taxonomy" id="1459"/>
    <lineage>
        <taxon>Bacteria</taxon>
        <taxon>Bacillati</taxon>
        <taxon>Bacillota</taxon>
        <taxon>Bacilli</taxon>
        <taxon>Bacillales</taxon>
        <taxon>Caryophanaceae</taxon>
        <taxon>Sporosarcina</taxon>
    </lineage>
</organism>
<protein>
    <recommendedName>
        <fullName evidence="3">Replication-relaxation</fullName>
    </recommendedName>
</protein>
<dbReference type="PATRIC" id="fig|1459.3.peg.1547"/>
<reference evidence="2" key="1">
    <citation type="submission" date="2015-07" db="EMBL/GenBank/DDBJ databases">
        <title>Fjat-10036 dsm4.</title>
        <authorList>
            <person name="Liu B."/>
            <person name="Wang J."/>
            <person name="Zhu Y."/>
            <person name="Liu G."/>
            <person name="Chen Q."/>
            <person name="Chen Z."/>
            <person name="Lan J."/>
            <person name="Che J."/>
            <person name="Ge C."/>
            <person name="Shi H."/>
            <person name="Pan Z."/>
            <person name="Liu X."/>
        </authorList>
    </citation>
    <scope>NUCLEOTIDE SEQUENCE [LARGE SCALE GENOMIC DNA]</scope>
    <source>
        <strain evidence="2">DSM 4</strain>
    </source>
</reference>
<comment type="caution">
    <text evidence="1">The sequence shown here is derived from an EMBL/GenBank/DDBJ whole genome shotgun (WGS) entry which is preliminary data.</text>
</comment>
<evidence type="ECO:0000313" key="2">
    <source>
        <dbReference type="Proteomes" id="UP000037109"/>
    </source>
</evidence>
<dbReference type="OrthoDB" id="2601083at2"/>
<evidence type="ECO:0000313" key="1">
    <source>
        <dbReference type="EMBL" id="KON86623.1"/>
    </source>
</evidence>
<dbReference type="AlphaFoldDB" id="A0A0M0GA34"/>
<dbReference type="InterPro" id="IPR025855">
    <property type="entry name" value="Replic_Relax"/>
</dbReference>
<dbReference type="STRING" id="1459.AF332_07200"/>
<dbReference type="Proteomes" id="UP000037109">
    <property type="component" value="Unassembled WGS sequence"/>
</dbReference>
<name>A0A0M0GA34_SPOGL</name>
<proteinExistence type="predicted"/>
<dbReference type="Pfam" id="PF13814">
    <property type="entry name" value="Replic_Relax"/>
    <property type="match status" value="1"/>
</dbReference>
<gene>
    <name evidence="1" type="ORF">AF332_07200</name>
</gene>
<dbReference type="EMBL" id="LGUF01000007">
    <property type="protein sequence ID" value="KON86623.1"/>
    <property type="molecule type" value="Genomic_DNA"/>
</dbReference>
<accession>A0A0M0GA34</accession>
<evidence type="ECO:0008006" key="3">
    <source>
        <dbReference type="Google" id="ProtNLM"/>
    </source>
</evidence>